<accession>A0A7J9KKK2</accession>
<feature type="domain" description="Reverse transcriptase zinc-binding" evidence="2">
    <location>
        <begin position="18"/>
        <end position="76"/>
    </location>
</feature>
<dbReference type="EMBL" id="JABFAF010000001">
    <property type="protein sequence ID" value="MBA0846993.1"/>
    <property type="molecule type" value="Genomic_DNA"/>
</dbReference>
<evidence type="ECO:0000313" key="3">
    <source>
        <dbReference type="EMBL" id="MBA0846993.1"/>
    </source>
</evidence>
<evidence type="ECO:0000259" key="2">
    <source>
        <dbReference type="Pfam" id="PF13966"/>
    </source>
</evidence>
<evidence type="ECO:0000313" key="4">
    <source>
        <dbReference type="Proteomes" id="UP000593576"/>
    </source>
</evidence>
<proteinExistence type="predicted"/>
<dbReference type="Pfam" id="PF13966">
    <property type="entry name" value="zf-RVT"/>
    <property type="match status" value="1"/>
</dbReference>
<keyword evidence="1" id="KW-0472">Membrane</keyword>
<keyword evidence="1" id="KW-0812">Transmembrane</keyword>
<reference evidence="3 4" key="1">
    <citation type="journal article" date="2019" name="Genome Biol. Evol.">
        <title>Insights into the evolution of the New World diploid cottons (Gossypium, subgenus Houzingenia) based on genome sequencing.</title>
        <authorList>
            <person name="Grover C.E."/>
            <person name="Arick M.A. 2nd"/>
            <person name="Thrash A."/>
            <person name="Conover J.L."/>
            <person name="Sanders W.S."/>
            <person name="Peterson D.G."/>
            <person name="Frelichowski J.E."/>
            <person name="Scheffler J.A."/>
            <person name="Scheffler B.E."/>
            <person name="Wendel J.F."/>
        </authorList>
    </citation>
    <scope>NUCLEOTIDE SEQUENCE [LARGE SCALE GENOMIC DNA]</scope>
    <source>
        <strain evidence="3">1</strain>
        <tissue evidence="3">Leaf</tissue>
    </source>
</reference>
<dbReference type="AlphaFoldDB" id="A0A7J9KKK2"/>
<organism evidence="3 4">
    <name type="scientific">Gossypium schwendimanii</name>
    <name type="common">Cotton</name>
    <dbReference type="NCBI Taxonomy" id="34291"/>
    <lineage>
        <taxon>Eukaryota</taxon>
        <taxon>Viridiplantae</taxon>
        <taxon>Streptophyta</taxon>
        <taxon>Embryophyta</taxon>
        <taxon>Tracheophyta</taxon>
        <taxon>Spermatophyta</taxon>
        <taxon>Magnoliopsida</taxon>
        <taxon>eudicotyledons</taxon>
        <taxon>Gunneridae</taxon>
        <taxon>Pentapetalae</taxon>
        <taxon>rosids</taxon>
        <taxon>malvids</taxon>
        <taxon>Malvales</taxon>
        <taxon>Malvaceae</taxon>
        <taxon>Malvoideae</taxon>
        <taxon>Gossypium</taxon>
    </lineage>
</organism>
<protein>
    <recommendedName>
        <fullName evidence="2">Reverse transcriptase zinc-binding domain-containing protein</fullName>
    </recommendedName>
</protein>
<keyword evidence="4" id="KW-1185">Reference proteome</keyword>
<keyword evidence="1" id="KW-1133">Transmembrane helix</keyword>
<dbReference type="InterPro" id="IPR026960">
    <property type="entry name" value="RVT-Znf"/>
</dbReference>
<name>A0A7J9KKK2_GOSSC</name>
<evidence type="ECO:0000256" key="1">
    <source>
        <dbReference type="SAM" id="Phobius"/>
    </source>
</evidence>
<dbReference type="OrthoDB" id="993739at2759"/>
<comment type="caution">
    <text evidence="3">The sequence shown here is derived from an EMBL/GenBank/DDBJ whole genome shotgun (WGS) entry which is preliminary data.</text>
</comment>
<sequence length="123" mass="14694">MDCEDMKVWKGELSGEFTLPTKILILIWIISWNYIPSLANLRYKRVATIVRCPRCCSVKEDSFHVFRQCPVRMDAWISLNMAWVTEHTDQSVWSWLTWVFSRGTKEQIWIFCCALWVIWSSRN</sequence>
<gene>
    <name evidence="3" type="ORF">Goshw_010791</name>
</gene>
<dbReference type="Proteomes" id="UP000593576">
    <property type="component" value="Unassembled WGS sequence"/>
</dbReference>
<feature type="transmembrane region" description="Helical" evidence="1">
    <location>
        <begin position="17"/>
        <end position="35"/>
    </location>
</feature>